<evidence type="ECO:0000313" key="2">
    <source>
        <dbReference type="EMBL" id="KMQ85279.1"/>
    </source>
</evidence>
<dbReference type="PaxDb" id="67767-A0A0J7K4Q5"/>
<dbReference type="Proteomes" id="UP000036403">
    <property type="component" value="Unassembled WGS sequence"/>
</dbReference>
<name>A0A0J7K4Q5_LASNI</name>
<organism evidence="2 3">
    <name type="scientific">Lasius niger</name>
    <name type="common">Black garden ant</name>
    <dbReference type="NCBI Taxonomy" id="67767"/>
    <lineage>
        <taxon>Eukaryota</taxon>
        <taxon>Metazoa</taxon>
        <taxon>Ecdysozoa</taxon>
        <taxon>Arthropoda</taxon>
        <taxon>Hexapoda</taxon>
        <taxon>Insecta</taxon>
        <taxon>Pterygota</taxon>
        <taxon>Neoptera</taxon>
        <taxon>Endopterygota</taxon>
        <taxon>Hymenoptera</taxon>
        <taxon>Apocrita</taxon>
        <taxon>Aculeata</taxon>
        <taxon>Formicoidea</taxon>
        <taxon>Formicidae</taxon>
        <taxon>Formicinae</taxon>
        <taxon>Lasius</taxon>
        <taxon>Lasius</taxon>
    </lineage>
</organism>
<evidence type="ECO:0000256" key="1">
    <source>
        <dbReference type="SAM" id="MobiDB-lite"/>
    </source>
</evidence>
<reference evidence="2 3" key="1">
    <citation type="submission" date="2015-04" db="EMBL/GenBank/DDBJ databases">
        <title>Lasius niger genome sequencing.</title>
        <authorList>
            <person name="Konorov E.A."/>
            <person name="Nikitin M.A."/>
            <person name="Kirill M.V."/>
            <person name="Chang P."/>
        </authorList>
    </citation>
    <scope>NUCLEOTIDE SEQUENCE [LARGE SCALE GENOMIC DNA]</scope>
    <source>
        <tissue evidence="2">Whole</tissue>
    </source>
</reference>
<keyword evidence="3" id="KW-1185">Reference proteome</keyword>
<proteinExistence type="predicted"/>
<feature type="region of interest" description="Disordered" evidence="1">
    <location>
        <begin position="1"/>
        <end position="25"/>
    </location>
</feature>
<comment type="caution">
    <text evidence="2">The sequence shown here is derived from an EMBL/GenBank/DDBJ whole genome shotgun (WGS) entry which is preliminary data.</text>
</comment>
<evidence type="ECO:0000313" key="3">
    <source>
        <dbReference type="Proteomes" id="UP000036403"/>
    </source>
</evidence>
<feature type="compositionally biased region" description="Polar residues" evidence="1">
    <location>
        <begin position="1"/>
        <end position="13"/>
    </location>
</feature>
<gene>
    <name evidence="2" type="ORF">RF55_16258</name>
</gene>
<accession>A0A0J7K4Q5</accession>
<dbReference type="AlphaFoldDB" id="A0A0J7K4Q5"/>
<dbReference type="EMBL" id="LBMM01014200">
    <property type="protein sequence ID" value="KMQ85279.1"/>
    <property type="molecule type" value="Genomic_DNA"/>
</dbReference>
<protein>
    <submittedName>
        <fullName evidence="2">Uncharacterized protein</fullName>
    </submittedName>
</protein>
<sequence length="91" mass="10112">MNRTQAQSNTIRNGHTAVANGHSDNRTQCQLDTVAFGHNKNGPTVVAIGHNKKWTHGGCKRTQCRSDTVENRHTMVANGHMFDQTQFHMGL</sequence>